<proteinExistence type="predicted"/>
<keyword evidence="2" id="KW-1185">Reference proteome</keyword>
<sequence length="123" mass="13612">MHTLGDHAVNLQLTNAGAEPLSCKIVYGHWVERDLGRLDPGTTFDIALRQQSEDHALFIYRDDMQRRLMIENILCGRAGNWHETTGQVDLARPRQADIAYLEATCAAPAGPGRVSCQLTDIAP</sequence>
<dbReference type="EMBL" id="JAXCLX010000002">
    <property type="protein sequence ID" value="MDY0872628.1"/>
    <property type="molecule type" value="Genomic_DNA"/>
</dbReference>
<dbReference type="RefSeq" id="WP_320501103.1">
    <property type="nucleotide sequence ID" value="NZ_JAXCLX010000002.1"/>
</dbReference>
<dbReference type="Proteomes" id="UP001271769">
    <property type="component" value="Unassembled WGS sequence"/>
</dbReference>
<evidence type="ECO:0000313" key="2">
    <source>
        <dbReference type="Proteomes" id="UP001271769"/>
    </source>
</evidence>
<accession>A0ABU5E138</accession>
<name>A0ABU5E138_9PROT</name>
<evidence type="ECO:0000313" key="1">
    <source>
        <dbReference type="EMBL" id="MDY0872628.1"/>
    </source>
</evidence>
<gene>
    <name evidence="1" type="ORF">SMD31_11860</name>
</gene>
<organism evidence="1 2">
    <name type="scientific">Dongia rigui</name>
    <dbReference type="NCBI Taxonomy" id="940149"/>
    <lineage>
        <taxon>Bacteria</taxon>
        <taxon>Pseudomonadati</taxon>
        <taxon>Pseudomonadota</taxon>
        <taxon>Alphaproteobacteria</taxon>
        <taxon>Rhodospirillales</taxon>
        <taxon>Dongiaceae</taxon>
        <taxon>Dongia</taxon>
    </lineage>
</organism>
<protein>
    <submittedName>
        <fullName evidence="1">Uncharacterized protein</fullName>
    </submittedName>
</protein>
<reference evidence="1 2" key="1">
    <citation type="journal article" date="2013" name="Antonie Van Leeuwenhoek">
        <title>Dongia rigui sp. nov., isolated from freshwater of a large wetland in Korea.</title>
        <authorList>
            <person name="Baik K.S."/>
            <person name="Hwang Y.M."/>
            <person name="Choi J.S."/>
            <person name="Kwon J."/>
            <person name="Seong C.N."/>
        </authorList>
    </citation>
    <scope>NUCLEOTIDE SEQUENCE [LARGE SCALE GENOMIC DNA]</scope>
    <source>
        <strain evidence="1 2">04SU4-P</strain>
    </source>
</reference>
<comment type="caution">
    <text evidence="1">The sequence shown here is derived from an EMBL/GenBank/DDBJ whole genome shotgun (WGS) entry which is preliminary data.</text>
</comment>